<protein>
    <recommendedName>
        <fullName evidence="2">cysteine-S-conjugate beta-lyase</fullName>
        <ecNumber evidence="2">4.4.1.13</ecNumber>
    </recommendedName>
</protein>
<evidence type="ECO:0000313" key="8">
    <source>
        <dbReference type="Proteomes" id="UP001183794"/>
    </source>
</evidence>
<dbReference type="InterPro" id="IPR015422">
    <property type="entry name" value="PyrdxlP-dep_Trfase_small"/>
</dbReference>
<evidence type="ECO:0000256" key="5">
    <source>
        <dbReference type="ARBA" id="ARBA00037974"/>
    </source>
</evidence>
<dbReference type="EC" id="4.4.1.13" evidence="2"/>
<reference evidence="7 8" key="1">
    <citation type="submission" date="2023-07" db="EMBL/GenBank/DDBJ databases">
        <title>Sequencing the genomes of 1000 actinobacteria strains.</title>
        <authorList>
            <person name="Klenk H.-P."/>
        </authorList>
    </citation>
    <scope>NUCLEOTIDE SEQUENCE [LARGE SCALE GENOMIC DNA]</scope>
    <source>
        <strain evidence="7 8">DSM 22966</strain>
    </source>
</reference>
<comment type="similarity">
    <text evidence="5">Belongs to the class-II pyridoxal-phosphate-dependent aminotransferase family. MalY/PatB cystathionine beta-lyase subfamily.</text>
</comment>
<dbReference type="InterPro" id="IPR015421">
    <property type="entry name" value="PyrdxlP-dep_Trfase_major"/>
</dbReference>
<proteinExistence type="inferred from homology"/>
<evidence type="ECO:0000313" key="7">
    <source>
        <dbReference type="EMBL" id="MDR7347364.1"/>
    </source>
</evidence>
<organism evidence="7 8">
    <name type="scientific">Enteractinococcus fodinae</name>
    <dbReference type="NCBI Taxonomy" id="684663"/>
    <lineage>
        <taxon>Bacteria</taxon>
        <taxon>Bacillati</taxon>
        <taxon>Actinomycetota</taxon>
        <taxon>Actinomycetes</taxon>
        <taxon>Micrococcales</taxon>
        <taxon>Micrococcaceae</taxon>
    </lineage>
</organism>
<dbReference type="SUPFAM" id="SSF53383">
    <property type="entry name" value="PLP-dependent transferases"/>
    <property type="match status" value="1"/>
</dbReference>
<name>A0ABU2B4M8_9MICC</name>
<dbReference type="CDD" id="cd00609">
    <property type="entry name" value="AAT_like"/>
    <property type="match status" value="1"/>
</dbReference>
<keyword evidence="3" id="KW-0663">Pyridoxal phosphate</keyword>
<evidence type="ECO:0000256" key="2">
    <source>
        <dbReference type="ARBA" id="ARBA00012224"/>
    </source>
</evidence>
<sequence length="411" mass="45447">MSFDTPAILGDLSPAALRASGSMKWSMYPEHINGHETIPCFVAEMDFAPAGNIRRALKHWAEHAPLGYRPPGLVQNFQQVIAEHYRDLGLTVDHDAIRPISDVMTAYDAVARIFTAPGTPITLLTPAYMNFIQHIFEDQRPVRNVSMLAPDALHQQWRIDWERLEQALADGGLLVLVNPHNPIGKVYNRTELEQIAELARQYNVRVFADEIHEPLVFDGHSHVPFASVSATAAECAITAWSCTKGFSVPGAKAACLIFTRDGDQRRWQEFGQHFEMGTASSGYVATISALKDGSEWFRVAMDQLEQNRKQLTQLVDTYLPGAVYTPPEATYLAWIDLRSTPNYEAVVADVPQRYSLAEATAQRCGVIATDGAATGDVGEGHLRINFATGPEILDMIIDRLGSVFSRQNSGP</sequence>
<keyword evidence="4 7" id="KW-0456">Lyase</keyword>
<evidence type="ECO:0000256" key="1">
    <source>
        <dbReference type="ARBA" id="ARBA00001933"/>
    </source>
</evidence>
<evidence type="ECO:0000256" key="4">
    <source>
        <dbReference type="ARBA" id="ARBA00023239"/>
    </source>
</evidence>
<keyword evidence="8" id="KW-1185">Reference proteome</keyword>
<dbReference type="InterPro" id="IPR015424">
    <property type="entry name" value="PyrdxlP-dep_Trfase"/>
</dbReference>
<evidence type="ECO:0000259" key="6">
    <source>
        <dbReference type="Pfam" id="PF00155"/>
    </source>
</evidence>
<comment type="caution">
    <text evidence="7">The sequence shown here is derived from an EMBL/GenBank/DDBJ whole genome shotgun (WGS) entry which is preliminary data.</text>
</comment>
<dbReference type="GO" id="GO:0047804">
    <property type="term" value="F:cysteine-S-conjugate beta-lyase activity"/>
    <property type="evidence" value="ECO:0007669"/>
    <property type="project" value="UniProtKB-EC"/>
</dbReference>
<dbReference type="RefSeq" id="WP_310173450.1">
    <property type="nucleotide sequence ID" value="NZ_BAABHE010000002.1"/>
</dbReference>
<dbReference type="InterPro" id="IPR051798">
    <property type="entry name" value="Class-II_PLP-Dep_Aminotrans"/>
</dbReference>
<dbReference type="Pfam" id="PF00155">
    <property type="entry name" value="Aminotran_1_2"/>
    <property type="match status" value="1"/>
</dbReference>
<dbReference type="Proteomes" id="UP001183794">
    <property type="component" value="Unassembled WGS sequence"/>
</dbReference>
<dbReference type="Gene3D" id="3.90.1150.10">
    <property type="entry name" value="Aspartate Aminotransferase, domain 1"/>
    <property type="match status" value="1"/>
</dbReference>
<dbReference type="PANTHER" id="PTHR43525:SF2">
    <property type="entry name" value="CYSTATHIONINE BETA-LYASE-RELATED"/>
    <property type="match status" value="1"/>
</dbReference>
<evidence type="ECO:0000256" key="3">
    <source>
        <dbReference type="ARBA" id="ARBA00022898"/>
    </source>
</evidence>
<dbReference type="InterPro" id="IPR004839">
    <property type="entry name" value="Aminotransferase_I/II_large"/>
</dbReference>
<gene>
    <name evidence="7" type="ORF">J2S62_001621</name>
</gene>
<dbReference type="Gene3D" id="3.40.640.10">
    <property type="entry name" value="Type I PLP-dependent aspartate aminotransferase-like (Major domain)"/>
    <property type="match status" value="1"/>
</dbReference>
<feature type="domain" description="Aminotransferase class I/classII large" evidence="6">
    <location>
        <begin position="52"/>
        <end position="399"/>
    </location>
</feature>
<dbReference type="PANTHER" id="PTHR43525">
    <property type="entry name" value="PROTEIN MALY"/>
    <property type="match status" value="1"/>
</dbReference>
<accession>A0ABU2B4M8</accession>
<dbReference type="EMBL" id="JAVDYJ010000001">
    <property type="protein sequence ID" value="MDR7347364.1"/>
    <property type="molecule type" value="Genomic_DNA"/>
</dbReference>
<comment type="cofactor">
    <cofactor evidence="1">
        <name>pyridoxal 5'-phosphate</name>
        <dbReference type="ChEBI" id="CHEBI:597326"/>
    </cofactor>
</comment>